<feature type="region of interest" description="Disordered" evidence="1">
    <location>
        <begin position="1"/>
        <end position="39"/>
    </location>
</feature>
<gene>
    <name evidence="2" type="ORF">H920_04824</name>
</gene>
<feature type="compositionally biased region" description="Basic and acidic residues" evidence="1">
    <location>
        <begin position="1"/>
        <end position="19"/>
    </location>
</feature>
<name>A0A091DU85_FUKDA</name>
<dbReference type="AlphaFoldDB" id="A0A091DU85"/>
<evidence type="ECO:0000256" key="1">
    <source>
        <dbReference type="SAM" id="MobiDB-lite"/>
    </source>
</evidence>
<organism evidence="2 3">
    <name type="scientific">Fukomys damarensis</name>
    <name type="common">Damaraland mole rat</name>
    <name type="synonym">Cryptomys damarensis</name>
    <dbReference type="NCBI Taxonomy" id="885580"/>
    <lineage>
        <taxon>Eukaryota</taxon>
        <taxon>Metazoa</taxon>
        <taxon>Chordata</taxon>
        <taxon>Craniata</taxon>
        <taxon>Vertebrata</taxon>
        <taxon>Euteleostomi</taxon>
        <taxon>Mammalia</taxon>
        <taxon>Eutheria</taxon>
        <taxon>Euarchontoglires</taxon>
        <taxon>Glires</taxon>
        <taxon>Rodentia</taxon>
        <taxon>Hystricomorpha</taxon>
        <taxon>Bathyergidae</taxon>
        <taxon>Fukomys</taxon>
    </lineage>
</organism>
<protein>
    <submittedName>
        <fullName evidence="2">Uncharacterized protein</fullName>
    </submittedName>
</protein>
<sequence>MGDGAGVHRDPDAIKKEEIGASSDGRGQADTGDWWQEDVSCPGWVDPPGLWSNAAVLCPIASSLLVRVNFRGSK</sequence>
<dbReference type="EMBL" id="KN122054">
    <property type="protein sequence ID" value="KFO33830.1"/>
    <property type="molecule type" value="Genomic_DNA"/>
</dbReference>
<dbReference type="Proteomes" id="UP000028990">
    <property type="component" value="Unassembled WGS sequence"/>
</dbReference>
<accession>A0A091DU85</accession>
<reference evidence="2 3" key="1">
    <citation type="submission" date="2013-11" db="EMBL/GenBank/DDBJ databases">
        <title>The Damaraland mole rat (Fukomys damarensis) genome and evolution of African mole rats.</title>
        <authorList>
            <person name="Gladyshev V.N."/>
            <person name="Fang X."/>
        </authorList>
    </citation>
    <scope>NUCLEOTIDE SEQUENCE [LARGE SCALE GENOMIC DNA]</scope>
    <source>
        <tissue evidence="2">Liver</tissue>
    </source>
</reference>
<proteinExistence type="predicted"/>
<keyword evidence="3" id="KW-1185">Reference proteome</keyword>
<evidence type="ECO:0000313" key="3">
    <source>
        <dbReference type="Proteomes" id="UP000028990"/>
    </source>
</evidence>
<evidence type="ECO:0000313" key="2">
    <source>
        <dbReference type="EMBL" id="KFO33830.1"/>
    </source>
</evidence>